<proteinExistence type="predicted"/>
<sequence length="50" mass="5217">SILSHITPSTQTLLHTTHFLASPPPPSHPSTVAASRLPSSLRFTATAALV</sequence>
<accession>W6ZUC1</accession>
<dbReference type="AlphaFoldDB" id="W6ZUC1"/>
<dbReference type="HOGENOM" id="CLU_3129629_0_0_1"/>
<keyword evidence="2" id="KW-1185">Reference proteome</keyword>
<organism evidence="1 2">
    <name type="scientific">Bipolaris oryzae ATCC 44560</name>
    <dbReference type="NCBI Taxonomy" id="930090"/>
    <lineage>
        <taxon>Eukaryota</taxon>
        <taxon>Fungi</taxon>
        <taxon>Dikarya</taxon>
        <taxon>Ascomycota</taxon>
        <taxon>Pezizomycotina</taxon>
        <taxon>Dothideomycetes</taxon>
        <taxon>Pleosporomycetidae</taxon>
        <taxon>Pleosporales</taxon>
        <taxon>Pleosporineae</taxon>
        <taxon>Pleosporaceae</taxon>
        <taxon>Bipolaris</taxon>
    </lineage>
</organism>
<evidence type="ECO:0000313" key="2">
    <source>
        <dbReference type="Proteomes" id="UP000054032"/>
    </source>
</evidence>
<dbReference type="Proteomes" id="UP000054032">
    <property type="component" value="Unassembled WGS sequence"/>
</dbReference>
<dbReference type="GeneID" id="19124785"/>
<dbReference type="KEGG" id="bor:COCMIDRAFT_59286"/>
<gene>
    <name evidence="1" type="ORF">COCMIDRAFT_59286</name>
</gene>
<dbReference type="RefSeq" id="XP_007682456.1">
    <property type="nucleotide sequence ID" value="XM_007684266.1"/>
</dbReference>
<dbReference type="EMBL" id="KI963919">
    <property type="protein sequence ID" value="EUC51154.1"/>
    <property type="molecule type" value="Genomic_DNA"/>
</dbReference>
<reference evidence="1 2" key="1">
    <citation type="journal article" date="2013" name="PLoS Genet.">
        <title>Comparative genome structure, secondary metabolite, and effector coding capacity across Cochliobolus pathogens.</title>
        <authorList>
            <person name="Condon B.J."/>
            <person name="Leng Y."/>
            <person name="Wu D."/>
            <person name="Bushley K.E."/>
            <person name="Ohm R.A."/>
            <person name="Otillar R."/>
            <person name="Martin J."/>
            <person name="Schackwitz W."/>
            <person name="Grimwood J."/>
            <person name="MohdZainudin N."/>
            <person name="Xue C."/>
            <person name="Wang R."/>
            <person name="Manning V.A."/>
            <person name="Dhillon B."/>
            <person name="Tu Z.J."/>
            <person name="Steffenson B.J."/>
            <person name="Salamov A."/>
            <person name="Sun H."/>
            <person name="Lowry S."/>
            <person name="LaButti K."/>
            <person name="Han J."/>
            <person name="Copeland A."/>
            <person name="Lindquist E."/>
            <person name="Barry K."/>
            <person name="Schmutz J."/>
            <person name="Baker S.E."/>
            <person name="Ciuffetti L.M."/>
            <person name="Grigoriev I.V."/>
            <person name="Zhong S."/>
            <person name="Turgeon B.G."/>
        </authorList>
    </citation>
    <scope>NUCLEOTIDE SEQUENCE [LARGE SCALE GENOMIC DNA]</scope>
    <source>
        <strain evidence="1 2">ATCC 44560</strain>
    </source>
</reference>
<name>W6ZUC1_COCMI</name>
<feature type="non-terminal residue" evidence="1">
    <location>
        <position position="1"/>
    </location>
</feature>
<evidence type="ECO:0000313" key="1">
    <source>
        <dbReference type="EMBL" id="EUC51154.1"/>
    </source>
</evidence>
<protein>
    <submittedName>
        <fullName evidence="1">Uncharacterized protein</fullName>
    </submittedName>
</protein>
<feature type="non-terminal residue" evidence="1">
    <location>
        <position position="50"/>
    </location>
</feature>